<evidence type="ECO:0000256" key="2">
    <source>
        <dbReference type="ARBA" id="ARBA00022741"/>
    </source>
</evidence>
<dbReference type="PROSITE" id="PS50893">
    <property type="entry name" value="ABC_TRANSPORTER_2"/>
    <property type="match status" value="1"/>
</dbReference>
<dbReference type="CDD" id="cd03230">
    <property type="entry name" value="ABC_DR_subfamily_A"/>
    <property type="match status" value="1"/>
</dbReference>
<dbReference type="GO" id="GO:0005524">
    <property type="term" value="F:ATP binding"/>
    <property type="evidence" value="ECO:0007669"/>
    <property type="project" value="UniProtKB-KW"/>
</dbReference>
<accession>B5I9D8</accession>
<dbReference type="Gene3D" id="3.40.50.300">
    <property type="entry name" value="P-loop containing nucleotide triphosphate hydrolases"/>
    <property type="match status" value="1"/>
</dbReference>
<gene>
    <name evidence="4" type="ordered locus">Aboo_0784</name>
</gene>
<evidence type="ECO:0000313" key="4">
    <source>
        <dbReference type="EMBL" id="ADD08593.1"/>
    </source>
</evidence>
<dbReference type="PROSITE" id="PS00211">
    <property type="entry name" value="ABC_TRANSPORTER_1"/>
    <property type="match status" value="1"/>
</dbReference>
<dbReference type="Pfam" id="PF00005">
    <property type="entry name" value="ABC_tran"/>
    <property type="match status" value="1"/>
</dbReference>
<dbReference type="SMART" id="SM00382">
    <property type="entry name" value="AAA"/>
    <property type="match status" value="1"/>
</dbReference>
<dbReference type="InterPro" id="IPR003593">
    <property type="entry name" value="AAA+_ATPase"/>
</dbReference>
<reference evidence="4" key="1">
    <citation type="submission" date="2010-02" db="EMBL/GenBank/DDBJ databases">
        <title>Complete sequence of Aciduliprofundum boonei T469.</title>
        <authorList>
            <consortium name="US DOE Joint Genome Institute"/>
            <person name="Lucas S."/>
            <person name="Copeland A."/>
            <person name="Lapidus A."/>
            <person name="Cheng J.-F."/>
            <person name="Bruce D."/>
            <person name="Goodwin L."/>
            <person name="Pitluck S."/>
            <person name="Saunders E."/>
            <person name="Detter J.C."/>
            <person name="Han C."/>
            <person name="Tapia R."/>
            <person name="Land M."/>
            <person name="Hauser L."/>
            <person name="Kyrpides N."/>
            <person name="Mikhailova N."/>
            <person name="Flores G."/>
            <person name="Reysenbach A.-L."/>
            <person name="Woyke T."/>
        </authorList>
    </citation>
    <scope>NUCLEOTIDE SEQUENCE</scope>
    <source>
        <strain evidence="4">T469</strain>
    </source>
</reference>
<dbReference type="RefSeq" id="WP_008082161.1">
    <property type="nucleotide sequence ID" value="NC_013926.1"/>
</dbReference>
<dbReference type="InterPro" id="IPR017871">
    <property type="entry name" value="ABC_transporter-like_CS"/>
</dbReference>
<dbReference type="GeneID" id="8827734"/>
<name>B5I9D8_ACIB4</name>
<organism evidence="4 5">
    <name type="scientific">Aciduliprofundum boonei (strain DSM 19572 / T469)</name>
    <dbReference type="NCBI Taxonomy" id="439481"/>
    <lineage>
        <taxon>Archaea</taxon>
        <taxon>Methanobacteriati</taxon>
        <taxon>Thermoplasmatota</taxon>
        <taxon>DHVE2 group</taxon>
        <taxon>Candidatus Aciduliprofundum</taxon>
    </lineage>
</organism>
<evidence type="ECO:0000313" key="5">
    <source>
        <dbReference type="Proteomes" id="UP000001400"/>
    </source>
</evidence>
<proteinExistence type="predicted"/>
<dbReference type="GO" id="GO:0016887">
    <property type="term" value="F:ATP hydrolysis activity"/>
    <property type="evidence" value="ECO:0007669"/>
    <property type="project" value="InterPro"/>
</dbReference>
<dbReference type="InterPro" id="IPR051782">
    <property type="entry name" value="ABC_Transporter_VariousFunc"/>
</dbReference>
<dbReference type="PANTHER" id="PTHR42939">
    <property type="entry name" value="ABC TRANSPORTER ATP-BINDING PROTEIN ALBC-RELATED"/>
    <property type="match status" value="1"/>
</dbReference>
<dbReference type="InterPro" id="IPR003439">
    <property type="entry name" value="ABC_transporter-like_ATP-bd"/>
</dbReference>
<dbReference type="AlphaFoldDB" id="B5I9D8"/>
<keyword evidence="2" id="KW-0547">Nucleotide-binding</keyword>
<dbReference type="Proteomes" id="UP000001400">
    <property type="component" value="Chromosome"/>
</dbReference>
<dbReference type="PANTHER" id="PTHR42939:SF1">
    <property type="entry name" value="ABC TRANSPORTER ATP-BINDING PROTEIN ALBC-RELATED"/>
    <property type="match status" value="1"/>
</dbReference>
<dbReference type="SUPFAM" id="SSF52540">
    <property type="entry name" value="P-loop containing nucleoside triphosphate hydrolases"/>
    <property type="match status" value="1"/>
</dbReference>
<keyword evidence="5" id="KW-1185">Reference proteome</keyword>
<dbReference type="InterPro" id="IPR027417">
    <property type="entry name" value="P-loop_NTPase"/>
</dbReference>
<dbReference type="eggNOG" id="arCOG00194">
    <property type="taxonomic scope" value="Archaea"/>
</dbReference>
<dbReference type="EMBL" id="CP001941">
    <property type="protein sequence ID" value="ADD08593.1"/>
    <property type="molecule type" value="Genomic_DNA"/>
</dbReference>
<dbReference type="KEGG" id="abi:Aboo_0784"/>
<keyword evidence="3" id="KW-0067">ATP-binding</keyword>
<dbReference type="HOGENOM" id="CLU_000604_1_2_2"/>
<evidence type="ECO:0000256" key="1">
    <source>
        <dbReference type="ARBA" id="ARBA00022448"/>
    </source>
</evidence>
<dbReference type="OrthoDB" id="87732at2157"/>
<sequence length="285" mass="32444">MNAIEVKDLNVWYGKFQALNEINFYVPKGLIAGLIGPNGAGKTTLIKSIVGILPYEGEIEVIEGDNIGYLAEDEGYYGYLTGYEYLRYFSDLYGFDRDKIYELLKLVGLDGKENVLISKYSKGMKRRLGIARTLLSHSSVIILDEPLSGLDPNIKSELRKIILEISKERTFLISSHQLRDIEEICDWIIMINEGKLLGFGKPEDLLEEVKPVREIIIQVKDVDESVVEELKRIEGVKNAILRGNIITIEYGGDDDSEIFKYLLSKGLKFNLKSDTLESIYREVYR</sequence>
<dbReference type="STRING" id="439481.Aboo_0784"/>
<protein>
    <submittedName>
        <fullName evidence="4">ABC transporter related protein</fullName>
    </submittedName>
</protein>
<evidence type="ECO:0000256" key="3">
    <source>
        <dbReference type="ARBA" id="ARBA00022840"/>
    </source>
</evidence>
<keyword evidence="1" id="KW-0813">Transport</keyword>